<accession>A0A6U6K6R3</accession>
<dbReference type="InterPro" id="IPR036691">
    <property type="entry name" value="Endo/exonu/phosph_ase_sf"/>
</dbReference>
<evidence type="ECO:0008006" key="3">
    <source>
        <dbReference type="Google" id="ProtNLM"/>
    </source>
</evidence>
<dbReference type="EMBL" id="HBKQ01055915">
    <property type="protein sequence ID" value="CAE2282217.1"/>
    <property type="molecule type" value="Transcribed_RNA"/>
</dbReference>
<reference evidence="1" key="1">
    <citation type="submission" date="2021-01" db="EMBL/GenBank/DDBJ databases">
        <authorList>
            <person name="Corre E."/>
            <person name="Pelletier E."/>
            <person name="Niang G."/>
            <person name="Scheremetjew M."/>
            <person name="Finn R."/>
            <person name="Kale V."/>
            <person name="Holt S."/>
            <person name="Cochrane G."/>
            <person name="Meng A."/>
            <person name="Brown T."/>
            <person name="Cohen L."/>
        </authorList>
    </citation>
    <scope>NUCLEOTIDE SEQUENCE</scope>
    <source>
        <strain evidence="1">Isolate 1302-5</strain>
    </source>
</reference>
<dbReference type="EMBL" id="HBKQ01055937">
    <property type="protein sequence ID" value="CAE2282238.1"/>
    <property type="molecule type" value="Transcribed_RNA"/>
</dbReference>
<protein>
    <recommendedName>
        <fullName evidence="3">Endonuclease/exonuclease/phosphatase domain-containing protein</fullName>
    </recommendedName>
</protein>
<proteinExistence type="predicted"/>
<gene>
    <name evidence="1" type="ORF">OAUR00152_LOCUS38285</name>
    <name evidence="2" type="ORF">OAUR00152_LOCUS38299</name>
</gene>
<dbReference type="SUPFAM" id="SSF56219">
    <property type="entry name" value="DNase I-like"/>
    <property type="match status" value="1"/>
</dbReference>
<organism evidence="1">
    <name type="scientific">Odontella aurita</name>
    <dbReference type="NCBI Taxonomy" id="265563"/>
    <lineage>
        <taxon>Eukaryota</taxon>
        <taxon>Sar</taxon>
        <taxon>Stramenopiles</taxon>
        <taxon>Ochrophyta</taxon>
        <taxon>Bacillariophyta</taxon>
        <taxon>Mediophyceae</taxon>
        <taxon>Biddulphiophycidae</taxon>
        <taxon>Eupodiscales</taxon>
        <taxon>Odontellaceae</taxon>
        <taxon>Odontella</taxon>
    </lineage>
</organism>
<dbReference type="AlphaFoldDB" id="A0A6U6K6R3"/>
<name>A0A6U6K6R3_9STRA</name>
<evidence type="ECO:0000313" key="1">
    <source>
        <dbReference type="EMBL" id="CAE2282217.1"/>
    </source>
</evidence>
<sequence length="573" mass="62472">MLAEAAKSAAGGAASASAAAVAVARTLTVATWNVAAVNNNPYEYWLTIPSLPAYEKLMVNVEQFLEHPGEGDVPVGDVFTDDMYDRLERRMVDTAGWGLHTPTVRSYWEKDLRSRKIVSEFVRDKSLGNKRLASMPDRITNTINVLNKEDGGSSSTAGTVCRPAVINMYDGDLSSVSQWYDSWESFMFDTSLNIRTGKKDDEGNTLTASTVPYEMLRPIKKSKYPDVTEEEETASLPLQTVCGAIFDAILVHMMNTVSTPEVWQPIKKTIADGLVRDKIPRTLAILERRYADDADIIALQEVSLALVERAKAGKLGEMFHVRTPAGADPARDQNSVVLLKKSTFPSAGSADDAEEITSLVEGRLGKDAPVARGDILAVRVEDSRGVPYVVASFHGDTNGLATAPVLDALMETLSSSAEDGLESRSRLVFALDANTYERARPGKQADVLRFGERYVSLGLSSCWGDAPQPSNYTTFNARTYLQPQLNKACKSADKRKGGDVNPKDFILFNKDAYDVQNTWKDNTGEGTYVEDMAFPTLTFPSDHGILATVLREKGKDECADAGVGKEGVDTCSS</sequence>
<dbReference type="Gene3D" id="3.60.10.10">
    <property type="entry name" value="Endonuclease/exonuclease/phosphatase"/>
    <property type="match status" value="1"/>
</dbReference>
<evidence type="ECO:0000313" key="2">
    <source>
        <dbReference type="EMBL" id="CAE2282238.1"/>
    </source>
</evidence>